<keyword evidence="2" id="KW-1185">Reference proteome</keyword>
<sequence>MILEHRSEHVDERAKIDTRLHELTQEIISLKVQRNAISPISFLPDELLFRIILQYALSGDVFSGHWVKVMLVCRRWYDVALSHAQLWSYISDSSRRSYDIWEMLERSGDCSLSCTFRHLGESGYLVQAVLEKHMYRVRSLKIHCMEKLLPLLFKEGHRWPILEHLALESWGSNNTHLPPSIFEHGMPRLHSLELNHIGISGWHCFSNLTNLSLSQGHERAFPSPSFDELLAILRRSPSIREIQLHNYLPDDEAVFATLDQIYTQISPIELWHLEHLDLVARFESVDALLRCVILAPTASLHLIVRGIYEGWEIPSLLVPIHRHLRQPGAPALRSLNLKCTPHTYASITADAALKYESDLLVNDRRPHFNLITHPSQQTACRTVFTKVLNALPLDNAEHVTLTSAYGHELSTATWRTVFRHLPCTKVVRIGVNEGMIAVLEGIMDAIKRCPQGLWGARRRRAARGLFAWPTHLSLMALNDGGTGVPDPVAQKHYYDSLVRLLSEYRDMDAPLKPAGVCWPTLEIDSIRYGYLMCYQYRDALFAVVQNLIVDGKPWDPVSYRKSLKAIRREAKKIREEYGIPESEARGEDDGSEGSDLDELDPVET</sequence>
<evidence type="ECO:0000313" key="1">
    <source>
        <dbReference type="EMBL" id="KAI0067622.1"/>
    </source>
</evidence>
<comment type="caution">
    <text evidence="1">The sequence shown here is derived from an EMBL/GenBank/DDBJ whole genome shotgun (WGS) entry which is preliminary data.</text>
</comment>
<protein>
    <submittedName>
        <fullName evidence="1">Uncharacterized protein</fullName>
    </submittedName>
</protein>
<reference evidence="1" key="2">
    <citation type="journal article" date="2022" name="New Phytol.">
        <title>Evolutionary transition to the ectomycorrhizal habit in the genomes of a hyperdiverse lineage of mushroom-forming fungi.</title>
        <authorList>
            <person name="Looney B."/>
            <person name="Miyauchi S."/>
            <person name="Morin E."/>
            <person name="Drula E."/>
            <person name="Courty P.E."/>
            <person name="Kohler A."/>
            <person name="Kuo A."/>
            <person name="LaButti K."/>
            <person name="Pangilinan J."/>
            <person name="Lipzen A."/>
            <person name="Riley R."/>
            <person name="Andreopoulos W."/>
            <person name="He G."/>
            <person name="Johnson J."/>
            <person name="Nolan M."/>
            <person name="Tritt A."/>
            <person name="Barry K.W."/>
            <person name="Grigoriev I.V."/>
            <person name="Nagy L.G."/>
            <person name="Hibbett D."/>
            <person name="Henrissat B."/>
            <person name="Matheny P.B."/>
            <person name="Labbe J."/>
            <person name="Martin F.M."/>
        </authorList>
    </citation>
    <scope>NUCLEOTIDE SEQUENCE</scope>
    <source>
        <strain evidence="1">HHB10654</strain>
    </source>
</reference>
<name>A0ACB8TGS5_9AGAM</name>
<reference evidence="1" key="1">
    <citation type="submission" date="2021-03" db="EMBL/GenBank/DDBJ databases">
        <authorList>
            <consortium name="DOE Joint Genome Institute"/>
            <person name="Ahrendt S."/>
            <person name="Looney B.P."/>
            <person name="Miyauchi S."/>
            <person name="Morin E."/>
            <person name="Drula E."/>
            <person name="Courty P.E."/>
            <person name="Chicoki N."/>
            <person name="Fauchery L."/>
            <person name="Kohler A."/>
            <person name="Kuo A."/>
            <person name="Labutti K."/>
            <person name="Pangilinan J."/>
            <person name="Lipzen A."/>
            <person name="Riley R."/>
            <person name="Andreopoulos W."/>
            <person name="He G."/>
            <person name="Johnson J."/>
            <person name="Barry K.W."/>
            <person name="Grigoriev I.V."/>
            <person name="Nagy L."/>
            <person name="Hibbett D."/>
            <person name="Henrissat B."/>
            <person name="Matheny P.B."/>
            <person name="Labbe J."/>
            <person name="Martin F."/>
        </authorList>
    </citation>
    <scope>NUCLEOTIDE SEQUENCE</scope>
    <source>
        <strain evidence="1">HHB10654</strain>
    </source>
</reference>
<accession>A0ACB8TGS5</accession>
<gene>
    <name evidence="1" type="ORF">BV25DRAFT_1819014</name>
</gene>
<dbReference type="EMBL" id="MU277189">
    <property type="protein sequence ID" value="KAI0067622.1"/>
    <property type="molecule type" value="Genomic_DNA"/>
</dbReference>
<dbReference type="Proteomes" id="UP000814140">
    <property type="component" value="Unassembled WGS sequence"/>
</dbReference>
<proteinExistence type="predicted"/>
<organism evidence="1 2">
    <name type="scientific">Artomyces pyxidatus</name>
    <dbReference type="NCBI Taxonomy" id="48021"/>
    <lineage>
        <taxon>Eukaryota</taxon>
        <taxon>Fungi</taxon>
        <taxon>Dikarya</taxon>
        <taxon>Basidiomycota</taxon>
        <taxon>Agaricomycotina</taxon>
        <taxon>Agaricomycetes</taxon>
        <taxon>Russulales</taxon>
        <taxon>Auriscalpiaceae</taxon>
        <taxon>Artomyces</taxon>
    </lineage>
</organism>
<evidence type="ECO:0000313" key="2">
    <source>
        <dbReference type="Proteomes" id="UP000814140"/>
    </source>
</evidence>